<reference evidence="2 3" key="2">
    <citation type="submission" date="2018-11" db="EMBL/GenBank/DDBJ databases">
        <authorList>
            <consortium name="Pathogen Informatics"/>
        </authorList>
    </citation>
    <scope>NUCLEOTIDE SEQUENCE [LARGE SCALE GENOMIC DNA]</scope>
</reference>
<evidence type="ECO:0000313" key="3">
    <source>
        <dbReference type="Proteomes" id="UP000271162"/>
    </source>
</evidence>
<dbReference type="EMBL" id="UYSL01024322">
    <property type="protein sequence ID" value="VDL83346.1"/>
    <property type="molecule type" value="Genomic_DNA"/>
</dbReference>
<gene>
    <name evidence="2" type="ORF">NBR_LOCUS19612</name>
</gene>
<keyword evidence="3" id="KW-1185">Reference proteome</keyword>
<feature type="signal peptide" evidence="1">
    <location>
        <begin position="1"/>
        <end position="16"/>
    </location>
</feature>
<dbReference type="STRING" id="27835.A0A0N4YQT9"/>
<feature type="chain" id="PRO_5043125937" evidence="1">
    <location>
        <begin position="17"/>
        <end position="106"/>
    </location>
</feature>
<dbReference type="Proteomes" id="UP000271162">
    <property type="component" value="Unassembled WGS sequence"/>
</dbReference>
<protein>
    <submittedName>
        <fullName evidence="4">Epimerase domain-containing protein</fullName>
    </submittedName>
</protein>
<organism evidence="4">
    <name type="scientific">Nippostrongylus brasiliensis</name>
    <name type="common">Rat hookworm</name>
    <dbReference type="NCBI Taxonomy" id="27835"/>
    <lineage>
        <taxon>Eukaryota</taxon>
        <taxon>Metazoa</taxon>
        <taxon>Ecdysozoa</taxon>
        <taxon>Nematoda</taxon>
        <taxon>Chromadorea</taxon>
        <taxon>Rhabditida</taxon>
        <taxon>Rhabditina</taxon>
        <taxon>Rhabditomorpha</taxon>
        <taxon>Strongyloidea</taxon>
        <taxon>Heligmosomidae</taxon>
        <taxon>Nippostrongylus</taxon>
    </lineage>
</organism>
<dbReference type="WBParaSite" id="NBR_0001961101-mRNA-1">
    <property type="protein sequence ID" value="NBR_0001961101-mRNA-1"/>
    <property type="gene ID" value="NBR_0001961101"/>
</dbReference>
<keyword evidence="1" id="KW-0732">Signal</keyword>
<evidence type="ECO:0000313" key="2">
    <source>
        <dbReference type="EMBL" id="VDL83346.1"/>
    </source>
</evidence>
<reference evidence="4" key="1">
    <citation type="submission" date="2017-02" db="UniProtKB">
        <authorList>
            <consortium name="WormBaseParasite"/>
        </authorList>
    </citation>
    <scope>IDENTIFICATION</scope>
</reference>
<sequence>MAAAAMALSSVSVVTSSLLLKTYRKPTYGSLYNSEYKRHEKALEAGRFEAPGQWWKFGVGRRSPSVADLWRIDYTFLPIQPEQILHFSAVRALPTGGKLVNVSNLV</sequence>
<evidence type="ECO:0000256" key="1">
    <source>
        <dbReference type="SAM" id="SignalP"/>
    </source>
</evidence>
<accession>A0A0N4YQT9</accession>
<proteinExistence type="predicted"/>
<name>A0A0N4YQT9_NIPBR</name>
<evidence type="ECO:0000313" key="4">
    <source>
        <dbReference type="WBParaSite" id="NBR_0001961101-mRNA-1"/>
    </source>
</evidence>
<dbReference type="AlphaFoldDB" id="A0A0N4YQT9"/>